<dbReference type="Proteomes" id="UP001222027">
    <property type="component" value="Unassembled WGS sequence"/>
</dbReference>
<dbReference type="PANTHER" id="PTHR46009:SF1">
    <property type="entry name" value="VACUOLAR PROTEIN SORTING-ASSOCIATED PROTEIN VTA1 HOMOLOG"/>
    <property type="match status" value="1"/>
</dbReference>
<comment type="subcellular location">
    <subcellularLocation>
        <location evidence="2">Cytoplasm</location>
    </subcellularLocation>
    <subcellularLocation>
        <location evidence="1">Endosome membrane</location>
        <topology evidence="1">Peripheral membrane protein</topology>
    </subcellularLocation>
</comment>
<evidence type="ECO:0000256" key="9">
    <source>
        <dbReference type="SAM" id="MobiDB-lite"/>
    </source>
</evidence>
<feature type="domain" description="Vta1 C-terminal" evidence="11">
    <location>
        <begin position="371"/>
        <end position="407"/>
    </location>
</feature>
<evidence type="ECO:0000259" key="10">
    <source>
        <dbReference type="Pfam" id="PF04652"/>
    </source>
</evidence>
<evidence type="ECO:0000259" key="11">
    <source>
        <dbReference type="Pfam" id="PF18097"/>
    </source>
</evidence>
<dbReference type="Pfam" id="PF18097">
    <property type="entry name" value="Vta1_C"/>
    <property type="match status" value="1"/>
</dbReference>
<feature type="domain" description="Vta1/callose synthase N-terminal" evidence="10">
    <location>
        <begin position="14"/>
        <end position="150"/>
    </location>
</feature>
<keyword evidence="7" id="KW-0653">Protein transport</keyword>
<proteinExistence type="inferred from homology"/>
<evidence type="ECO:0000313" key="13">
    <source>
        <dbReference type="Proteomes" id="UP001222027"/>
    </source>
</evidence>
<dbReference type="PANTHER" id="PTHR46009">
    <property type="entry name" value="VACUOLAR PROTEIN SORTING-ASSOCIATED PROTEIN VTA1 HOMOLOG"/>
    <property type="match status" value="1"/>
</dbReference>
<evidence type="ECO:0000256" key="6">
    <source>
        <dbReference type="ARBA" id="ARBA00022753"/>
    </source>
</evidence>
<feature type="region of interest" description="Disordered" evidence="9">
    <location>
        <begin position="234"/>
        <end position="278"/>
    </location>
</feature>
<evidence type="ECO:0008006" key="14">
    <source>
        <dbReference type="Google" id="ProtNLM"/>
    </source>
</evidence>
<evidence type="ECO:0000256" key="3">
    <source>
        <dbReference type="ARBA" id="ARBA00007895"/>
    </source>
</evidence>
<dbReference type="AlphaFoldDB" id="A0AAV8PWE2"/>
<accession>A0AAV8PWE2</accession>
<dbReference type="InterPro" id="IPR039431">
    <property type="entry name" value="Vta1/CALS_N"/>
</dbReference>
<dbReference type="Gene3D" id="1.25.40.270">
    <property type="entry name" value="Vacuolar protein sorting-associated protein vta1"/>
    <property type="match status" value="1"/>
</dbReference>
<comment type="similarity">
    <text evidence="3">Belongs to the VTA1 family.</text>
</comment>
<evidence type="ECO:0000256" key="4">
    <source>
        <dbReference type="ARBA" id="ARBA00022448"/>
    </source>
</evidence>
<reference evidence="12 13" key="1">
    <citation type="submission" date="2022-12" db="EMBL/GenBank/DDBJ databases">
        <title>Chromosome-scale assembly of the Ensete ventricosum genome.</title>
        <authorList>
            <person name="Dussert Y."/>
            <person name="Stocks J."/>
            <person name="Wendawek A."/>
            <person name="Woldeyes F."/>
            <person name="Nichols R.A."/>
            <person name="Borrell J.S."/>
        </authorList>
    </citation>
    <scope>NUCLEOTIDE SEQUENCE [LARGE SCALE GENOMIC DNA]</scope>
    <source>
        <strain evidence="13">cv. Maze</strain>
        <tissue evidence="12">Seeds</tissue>
    </source>
</reference>
<evidence type="ECO:0000256" key="2">
    <source>
        <dbReference type="ARBA" id="ARBA00004496"/>
    </source>
</evidence>
<keyword evidence="5" id="KW-0963">Cytoplasm</keyword>
<dbReference type="Gene3D" id="1.20.5.420">
    <property type="entry name" value="Immunoglobulin FC, subunit C"/>
    <property type="match status" value="1"/>
</dbReference>
<evidence type="ECO:0000256" key="7">
    <source>
        <dbReference type="ARBA" id="ARBA00022927"/>
    </source>
</evidence>
<keyword evidence="13" id="KW-1185">Reference proteome</keyword>
<dbReference type="EMBL" id="JAQQAF010000009">
    <property type="protein sequence ID" value="KAJ8459150.1"/>
    <property type="molecule type" value="Genomic_DNA"/>
</dbReference>
<dbReference type="GO" id="GO:0010008">
    <property type="term" value="C:endosome membrane"/>
    <property type="evidence" value="ECO:0007669"/>
    <property type="project" value="UniProtKB-SubCell"/>
</dbReference>
<evidence type="ECO:0000313" key="12">
    <source>
        <dbReference type="EMBL" id="KAJ8459150.1"/>
    </source>
</evidence>
<sequence>MAGGSELEPAKVLLPYLQRADELQKHEPIVTYYCRLYAMDRGLKIPKKERTKTTDAILLSLMNQLEKDKKSLKLGPDDNLYVEGFALNLFAKADKQDRAGRANLNTARTFYAANIIFEILDQFGKLHPEIKQKQKYAVWKAVDIRKALKEGRKPEPGPPGGDDVSTSPRSTCDLGPSESFPSNQPGGDISSPHVNENLGRSEGFQNSHGGADSSSQQSEMVNTHYCSQAPSATYATTEHPSNDLNQFPPTNRPEYSVYPQHYDPQSYPNEQQPVSQNDHSPKILSPNGCYPDFQSYPSFHDSTFPAAPTHQPAFHHGLDVAYSHQSAPSFPNYQSTMPFRSSGNGNVNHAVPPRPSAENYKYDSNYQPSVEKIGEAHKAARFAVGALAFDDVPVAVDFLRRSLELLTNPSAETH</sequence>
<dbReference type="Pfam" id="PF04652">
    <property type="entry name" value="Vta1"/>
    <property type="match status" value="1"/>
</dbReference>
<dbReference type="InterPro" id="IPR023175">
    <property type="entry name" value="Vta1/CALS_N_sf"/>
</dbReference>
<keyword evidence="6" id="KW-0967">Endosome</keyword>
<protein>
    <recommendedName>
        <fullName evidence="14">Vta1/callose synthase N-terminal domain-containing protein</fullName>
    </recommendedName>
</protein>
<feature type="region of interest" description="Disordered" evidence="9">
    <location>
        <begin position="149"/>
        <end position="221"/>
    </location>
</feature>
<dbReference type="GO" id="GO:0005771">
    <property type="term" value="C:multivesicular body"/>
    <property type="evidence" value="ECO:0007669"/>
    <property type="project" value="TreeGrafter"/>
</dbReference>
<evidence type="ECO:0000256" key="5">
    <source>
        <dbReference type="ARBA" id="ARBA00022490"/>
    </source>
</evidence>
<keyword evidence="8" id="KW-0472">Membrane</keyword>
<keyword evidence="4" id="KW-0813">Transport</keyword>
<evidence type="ECO:0000256" key="8">
    <source>
        <dbReference type="ARBA" id="ARBA00023136"/>
    </source>
</evidence>
<organism evidence="12 13">
    <name type="scientific">Ensete ventricosum</name>
    <name type="common">Abyssinian banana</name>
    <name type="synonym">Musa ensete</name>
    <dbReference type="NCBI Taxonomy" id="4639"/>
    <lineage>
        <taxon>Eukaryota</taxon>
        <taxon>Viridiplantae</taxon>
        <taxon>Streptophyta</taxon>
        <taxon>Embryophyta</taxon>
        <taxon>Tracheophyta</taxon>
        <taxon>Spermatophyta</taxon>
        <taxon>Magnoliopsida</taxon>
        <taxon>Liliopsida</taxon>
        <taxon>Zingiberales</taxon>
        <taxon>Musaceae</taxon>
        <taxon>Ensete</taxon>
    </lineage>
</organism>
<dbReference type="GO" id="GO:0032511">
    <property type="term" value="P:late endosome to vacuole transport via multivesicular body sorting pathway"/>
    <property type="evidence" value="ECO:0007669"/>
    <property type="project" value="InterPro"/>
</dbReference>
<feature type="compositionally biased region" description="Polar residues" evidence="9">
    <location>
        <begin position="203"/>
        <end position="221"/>
    </location>
</feature>
<dbReference type="InterPro" id="IPR041212">
    <property type="entry name" value="Vta1_C"/>
</dbReference>
<gene>
    <name evidence="12" type="ORF">OPV22_032076</name>
</gene>
<feature type="compositionally biased region" description="Polar residues" evidence="9">
    <location>
        <begin position="234"/>
        <end position="249"/>
    </location>
</feature>
<comment type="caution">
    <text evidence="12">The sequence shown here is derived from an EMBL/GenBank/DDBJ whole genome shotgun (WGS) entry which is preliminary data.</text>
</comment>
<name>A0AAV8PWE2_ENSVE</name>
<dbReference type="GO" id="GO:0015031">
    <property type="term" value="P:protein transport"/>
    <property type="evidence" value="ECO:0007669"/>
    <property type="project" value="UniProtKB-KW"/>
</dbReference>
<evidence type="ECO:0000256" key="1">
    <source>
        <dbReference type="ARBA" id="ARBA00004481"/>
    </source>
</evidence>
<dbReference type="InterPro" id="IPR044538">
    <property type="entry name" value="Vta1-like"/>
</dbReference>
<feature type="compositionally biased region" description="Polar residues" evidence="9">
    <location>
        <begin position="266"/>
        <end position="278"/>
    </location>
</feature>